<organism evidence="1 2">
    <name type="scientific">Cenarchaeum symbiosum (strain A)</name>
    <dbReference type="NCBI Taxonomy" id="414004"/>
    <lineage>
        <taxon>Archaea</taxon>
        <taxon>Nitrososphaerota</taxon>
        <taxon>Candidatus Cenarchaeales</taxon>
        <taxon>Candidatus Cenarchaeaceae</taxon>
        <taxon>Candidatus Cenarchaeum</taxon>
    </lineage>
</organism>
<gene>
    <name evidence="1" type="ordered locus">CENSYa_1830</name>
</gene>
<dbReference type="EMBL" id="DP000238">
    <property type="protein sequence ID" value="ABK78440.1"/>
    <property type="molecule type" value="Genomic_DNA"/>
</dbReference>
<dbReference type="Proteomes" id="UP000000758">
    <property type="component" value="Chromosome"/>
</dbReference>
<sequence length="107" mass="12143">MFFNTNDNASWKERCWDFMEHLIWSFHRIDKLLYLALPAIRIALSYEPIPRAFGFLAFLPGAQNVFKRPGHVYTSVIFAMAPTPGLGDPAGAHAVKASTAYQRLCRI</sequence>
<dbReference type="AlphaFoldDB" id="A0RYM3"/>
<evidence type="ECO:0000313" key="2">
    <source>
        <dbReference type="Proteomes" id="UP000000758"/>
    </source>
</evidence>
<reference evidence="1 2" key="1">
    <citation type="journal article" date="2006" name="Proc. Natl. Acad. Sci. U.S.A.">
        <title>Genomic analysis of the uncultivated marine crenarchaeote Cenarchaeum symbiosum.</title>
        <authorList>
            <person name="Hallam S.J."/>
            <person name="Konstantinidis K.T."/>
            <person name="Putnam N."/>
            <person name="Schleper C."/>
            <person name="Watanabe Y."/>
            <person name="Sugahara J."/>
            <person name="Preston C."/>
            <person name="de la Torre J."/>
            <person name="Richardson P.M."/>
            <person name="DeLong E.F."/>
        </authorList>
    </citation>
    <scope>NUCLEOTIDE SEQUENCE [LARGE SCALE GENOMIC DNA]</scope>
    <source>
        <strain evidence="2">A</strain>
    </source>
</reference>
<dbReference type="HOGENOM" id="CLU_2204007_0_0_2"/>
<accession>A0RYM3</accession>
<protein>
    <submittedName>
        <fullName evidence="1">Uncharacterized protein</fullName>
    </submittedName>
</protein>
<dbReference type="EnsemblBacteria" id="ABK78440">
    <property type="protein sequence ID" value="ABK78440"/>
    <property type="gene ID" value="CENSYa_1830"/>
</dbReference>
<dbReference type="KEGG" id="csy:CENSYa_1830"/>
<keyword evidence="2" id="KW-1185">Reference proteome</keyword>
<evidence type="ECO:0000313" key="1">
    <source>
        <dbReference type="EMBL" id="ABK78440.1"/>
    </source>
</evidence>
<proteinExistence type="predicted"/>
<name>A0RYM3_CENSY</name>